<dbReference type="EMBL" id="CP003837">
    <property type="protein sequence ID" value="AGH46416.1"/>
    <property type="molecule type" value="Genomic_DNA"/>
</dbReference>
<dbReference type="InterPro" id="IPR013154">
    <property type="entry name" value="ADH-like_N"/>
</dbReference>
<protein>
    <recommendedName>
        <fullName evidence="2">Enoyl reductase (ER) domain-containing protein</fullName>
    </recommendedName>
</protein>
<accession>K6Z004</accession>
<evidence type="ECO:0000259" key="2">
    <source>
        <dbReference type="SMART" id="SM00829"/>
    </source>
</evidence>
<dbReference type="SUPFAM" id="SSF51735">
    <property type="entry name" value="NAD(P)-binding Rossmann-fold domains"/>
    <property type="match status" value="1"/>
</dbReference>
<name>K6Z004_9ALTE</name>
<dbReference type="Pfam" id="PF08240">
    <property type="entry name" value="ADH_N"/>
    <property type="match status" value="1"/>
</dbReference>
<dbReference type="HOGENOM" id="CLU_026673_3_1_6"/>
<evidence type="ECO:0000313" key="3">
    <source>
        <dbReference type="EMBL" id="AGH46416.1"/>
    </source>
</evidence>
<dbReference type="InterPro" id="IPR013149">
    <property type="entry name" value="ADH-like_C"/>
</dbReference>
<dbReference type="OrthoDB" id="9780520at2"/>
<dbReference type="GO" id="GO:0016491">
    <property type="term" value="F:oxidoreductase activity"/>
    <property type="evidence" value="ECO:0007669"/>
    <property type="project" value="InterPro"/>
</dbReference>
<dbReference type="InterPro" id="IPR051603">
    <property type="entry name" value="Zinc-ADH_QOR/CCCR"/>
</dbReference>
<dbReference type="Gene3D" id="3.90.180.10">
    <property type="entry name" value="Medium-chain alcohol dehydrogenases, catalytic domain"/>
    <property type="match status" value="1"/>
</dbReference>
<dbReference type="Proteomes" id="UP000011864">
    <property type="component" value="Chromosome"/>
</dbReference>
<dbReference type="PANTHER" id="PTHR44154:SF1">
    <property type="entry name" value="QUINONE OXIDOREDUCTASE"/>
    <property type="match status" value="1"/>
</dbReference>
<evidence type="ECO:0000313" key="4">
    <source>
        <dbReference type="Proteomes" id="UP000011864"/>
    </source>
</evidence>
<dbReference type="InterPro" id="IPR011032">
    <property type="entry name" value="GroES-like_sf"/>
</dbReference>
<dbReference type="InterPro" id="IPR036291">
    <property type="entry name" value="NAD(P)-bd_dom_sf"/>
</dbReference>
<dbReference type="PANTHER" id="PTHR44154">
    <property type="entry name" value="QUINONE OXIDOREDUCTASE"/>
    <property type="match status" value="1"/>
</dbReference>
<dbReference type="InterPro" id="IPR020843">
    <property type="entry name" value="ER"/>
</dbReference>
<proteinExistence type="predicted"/>
<dbReference type="KEGG" id="gps:C427_4314"/>
<dbReference type="Pfam" id="PF00107">
    <property type="entry name" value="ADH_zinc_N"/>
    <property type="match status" value="1"/>
</dbReference>
<evidence type="ECO:0000256" key="1">
    <source>
        <dbReference type="ARBA" id="ARBA00022857"/>
    </source>
</evidence>
<sequence length="329" mass="35439">MKAAWFEKFGIPADTIIIGEQPKPVAGDGEVLVKLKTTGINPSDVKKRTGAFPHLLDSGHVIPHSDGAGIIEAVGKGVSEDRIGERVWVYQAQYARLLGTAAQYVAIDASRAATLPDNTSFEIGACLGIPAMTAHRVVSSDGSVKGQTVVVTGGAGRVGYYAIQWAKLAGAKVIATASNPTDEASCMAAGADLVVNHREANWGDKVQEVNDGEKVDRVIDVEFGFNLPEVLKCIRTGGVIATYGNTQIKEPKLPFMQMLFMDLTIKMTIVYAMPETAKQQAIKDIYSALSADQLKHRVTHVLPFKQMAKSHELIEQSNLRGCVIVDIEH</sequence>
<reference evidence="3 4" key="1">
    <citation type="journal article" date="2013" name="Genome Announc.">
        <title>Complete Genome Sequence of Glaciecola psychrophila Strain 170T.</title>
        <authorList>
            <person name="Yin J."/>
            <person name="Chen J."/>
            <person name="Liu G."/>
            <person name="Yu Y."/>
            <person name="Song L."/>
            <person name="Wang X."/>
            <person name="Qu X."/>
        </authorList>
    </citation>
    <scope>NUCLEOTIDE SEQUENCE [LARGE SCALE GENOMIC DNA]</scope>
    <source>
        <strain evidence="3 4">170</strain>
    </source>
</reference>
<dbReference type="Gene3D" id="3.40.50.720">
    <property type="entry name" value="NAD(P)-binding Rossmann-like Domain"/>
    <property type="match status" value="1"/>
</dbReference>
<dbReference type="CDD" id="cd08253">
    <property type="entry name" value="zeta_crystallin"/>
    <property type="match status" value="1"/>
</dbReference>
<dbReference type="PATRIC" id="fig|1129794.4.peg.4293"/>
<dbReference type="SMART" id="SM00829">
    <property type="entry name" value="PKS_ER"/>
    <property type="match status" value="1"/>
</dbReference>
<organism evidence="3 4">
    <name type="scientific">Paraglaciecola psychrophila 170</name>
    <dbReference type="NCBI Taxonomy" id="1129794"/>
    <lineage>
        <taxon>Bacteria</taxon>
        <taxon>Pseudomonadati</taxon>
        <taxon>Pseudomonadota</taxon>
        <taxon>Gammaproteobacteria</taxon>
        <taxon>Alteromonadales</taxon>
        <taxon>Alteromonadaceae</taxon>
        <taxon>Paraglaciecola</taxon>
    </lineage>
</organism>
<keyword evidence="1" id="KW-0521">NADP</keyword>
<dbReference type="AlphaFoldDB" id="K6Z004"/>
<dbReference type="RefSeq" id="WP_007639298.1">
    <property type="nucleotide sequence ID" value="NC_020514.1"/>
</dbReference>
<keyword evidence="4" id="KW-1185">Reference proteome</keyword>
<dbReference type="STRING" id="1129794.C427_4314"/>
<gene>
    <name evidence="3" type="ORF">C427_4314</name>
</gene>
<dbReference type="SUPFAM" id="SSF50129">
    <property type="entry name" value="GroES-like"/>
    <property type="match status" value="1"/>
</dbReference>
<feature type="domain" description="Enoyl reductase (ER)" evidence="2">
    <location>
        <begin position="13"/>
        <end position="325"/>
    </location>
</feature>
<dbReference type="eggNOG" id="COG0604">
    <property type="taxonomic scope" value="Bacteria"/>
</dbReference>